<dbReference type="InterPro" id="IPR002711">
    <property type="entry name" value="HNH"/>
</dbReference>
<gene>
    <name evidence="2" type="ORF">CYQ91_20245</name>
</gene>
<name>A0AAX1XHP3_9VIBR</name>
<feature type="domain" description="HNH" evidence="1">
    <location>
        <begin position="100"/>
        <end position="144"/>
    </location>
</feature>
<evidence type="ECO:0000313" key="2">
    <source>
        <dbReference type="EMBL" id="RPB34560.1"/>
    </source>
</evidence>
<comment type="caution">
    <text evidence="2">The sequence shown here is derived from an EMBL/GenBank/DDBJ whole genome shotgun (WGS) entry which is preliminary data.</text>
</comment>
<accession>A0AAX1XHP3</accession>
<dbReference type="Gene3D" id="1.10.30.50">
    <property type="match status" value="1"/>
</dbReference>
<reference evidence="2 3" key="1">
    <citation type="journal article" date="2018" name="AMB Express">
        <title>Occurrence and significance of pathogenicity and fitness islands in environmental vibrios.</title>
        <authorList>
            <person name="Klein S."/>
            <person name="Pipes S."/>
            <person name="Lovell C.R."/>
        </authorList>
    </citation>
    <scope>NUCLEOTIDE SEQUENCE [LARGE SCALE GENOMIC DNA]</scope>
    <source>
        <strain evidence="2 3">JBS-8-11-1</strain>
    </source>
</reference>
<dbReference type="Pfam" id="PF01844">
    <property type="entry name" value="HNH"/>
    <property type="match status" value="1"/>
</dbReference>
<protein>
    <recommendedName>
        <fullName evidence="1">HNH domain-containing protein</fullName>
    </recommendedName>
</protein>
<evidence type="ECO:0000259" key="1">
    <source>
        <dbReference type="Pfam" id="PF01844"/>
    </source>
</evidence>
<evidence type="ECO:0000313" key="3">
    <source>
        <dbReference type="Proteomes" id="UP000283878"/>
    </source>
</evidence>
<dbReference type="Proteomes" id="UP000283878">
    <property type="component" value="Unassembled WGS sequence"/>
</dbReference>
<proteinExistence type="predicted"/>
<dbReference type="AlphaFoldDB" id="A0AAX1XHP3"/>
<dbReference type="GO" id="GO:0008270">
    <property type="term" value="F:zinc ion binding"/>
    <property type="evidence" value="ECO:0007669"/>
    <property type="project" value="InterPro"/>
</dbReference>
<sequence>MINIKPDWKTSLEDIFTIIRSKNNSDRQTLLAIDNYLKFRMMRYIIYRKNLQCLERGYFECFQVNALKNCYDSDTKALKALKGNLVNNIKTQNEFLLKKCPYCLVREPNTWDHYMPKSNFPEYSVFSANLIWVCEQCNNKKSNKLVEDTKRAIHTYFDTIPNKSLLKCSVTVVDRTTPLPFFYINNFERSPAIDSLIKHFEAFNLAELYRSEASTSISLILQELANNFPNGITQEAMDEALGSKFSAIPISWGDNYWEAALLEGMRECRDLVGVVNEIAKKRVARWTRQ</sequence>
<dbReference type="EMBL" id="PKPZ01000022">
    <property type="protein sequence ID" value="RPB34560.1"/>
    <property type="molecule type" value="Genomic_DNA"/>
</dbReference>
<dbReference type="GO" id="GO:0004519">
    <property type="term" value="F:endonuclease activity"/>
    <property type="evidence" value="ECO:0007669"/>
    <property type="project" value="InterPro"/>
</dbReference>
<dbReference type="GO" id="GO:0003676">
    <property type="term" value="F:nucleic acid binding"/>
    <property type="evidence" value="ECO:0007669"/>
    <property type="project" value="InterPro"/>
</dbReference>
<dbReference type="RefSeq" id="WP_124008960.1">
    <property type="nucleotide sequence ID" value="NZ_PKPZ01000022.1"/>
</dbReference>
<organism evidence="2 3">
    <name type="scientific">Vibrio diabolicus</name>
    <dbReference type="NCBI Taxonomy" id="50719"/>
    <lineage>
        <taxon>Bacteria</taxon>
        <taxon>Pseudomonadati</taxon>
        <taxon>Pseudomonadota</taxon>
        <taxon>Gammaproteobacteria</taxon>
        <taxon>Vibrionales</taxon>
        <taxon>Vibrionaceae</taxon>
        <taxon>Vibrio</taxon>
        <taxon>Vibrio diabolicus subgroup</taxon>
    </lineage>
</organism>